<keyword evidence="6" id="KW-0238">DNA-binding</keyword>
<accession>A0ABT9VV57</accession>
<comment type="caution">
    <text evidence="9">The sequence shown here is derived from an EMBL/GenBank/DDBJ whole genome shotgun (WGS) entry which is preliminary data.</text>
</comment>
<dbReference type="PRINTS" id="PR00035">
    <property type="entry name" value="HTHGNTR"/>
</dbReference>
<dbReference type="InterPro" id="IPR015421">
    <property type="entry name" value="PyrdxlP-dep_Trfase_major"/>
</dbReference>
<dbReference type="InterPro" id="IPR036388">
    <property type="entry name" value="WH-like_DNA-bd_sf"/>
</dbReference>
<evidence type="ECO:0000256" key="3">
    <source>
        <dbReference type="ARBA" id="ARBA00022576"/>
    </source>
</evidence>
<dbReference type="PROSITE" id="PS50949">
    <property type="entry name" value="HTH_GNTR"/>
    <property type="match status" value="1"/>
</dbReference>
<gene>
    <name evidence="9" type="ORF">J2S11_000778</name>
</gene>
<evidence type="ECO:0000256" key="7">
    <source>
        <dbReference type="ARBA" id="ARBA00023163"/>
    </source>
</evidence>
<evidence type="ECO:0000259" key="8">
    <source>
        <dbReference type="PROSITE" id="PS50949"/>
    </source>
</evidence>
<dbReference type="Gene3D" id="3.40.640.10">
    <property type="entry name" value="Type I PLP-dependent aspartate aminotransferase-like (Major domain)"/>
    <property type="match status" value="1"/>
</dbReference>
<evidence type="ECO:0000256" key="5">
    <source>
        <dbReference type="ARBA" id="ARBA00023015"/>
    </source>
</evidence>
<sequence>MFGIYLSPTAELSKTAQLCSQIRKKIEKGELSSGTRLPPTRKLAQELGIARNVVIDAYEQLVAEGYLIGHAGSGTYVADGILSFTSSGVQPEVTVEASEPQGESKELREQQEDMIEFGIGTPDLESFPDTLWSKYLKAAVVESSRALFDYGDSRGEEELRVEICAYLYRTRGMRCHPEQVMITSGSSEGISLIATALRAQYHSIYLEDPTIEFTYHIFKQNQYQIAPVDVDESGMELHELDDFADRHLLLLTPSHQFPTGGILPIQRRQQAVRMVERADSYIIEDDYDGDFRLKGIPIPPIYSLSPERVLYVGTFSKTLAPGLRLGFIVLPQHLIKRFAQLREELNLRTPTVPQIALARFMRDGRLDRHIHKMKKLYRQRRTLLISALKQHFGKRARIIGDEAGMHMRVEFPEGPFLDDWQESIAYGVKVHSVEEYSLVKGKHLHQIVLGYGNVQEHDIQKGIERLYQFYVDKAQ</sequence>
<keyword evidence="3 9" id="KW-0808">Transferase</keyword>
<dbReference type="EMBL" id="JAUSTY010000003">
    <property type="protein sequence ID" value="MDQ0164878.1"/>
    <property type="molecule type" value="Genomic_DNA"/>
</dbReference>
<dbReference type="InterPro" id="IPR000524">
    <property type="entry name" value="Tscrpt_reg_HTH_GntR"/>
</dbReference>
<keyword evidence="4" id="KW-0663">Pyridoxal phosphate</keyword>
<dbReference type="PANTHER" id="PTHR46577">
    <property type="entry name" value="HTH-TYPE TRANSCRIPTIONAL REGULATORY PROTEIN GABR"/>
    <property type="match status" value="1"/>
</dbReference>
<dbReference type="SMART" id="SM00345">
    <property type="entry name" value="HTH_GNTR"/>
    <property type="match status" value="1"/>
</dbReference>
<evidence type="ECO:0000256" key="2">
    <source>
        <dbReference type="ARBA" id="ARBA00005384"/>
    </source>
</evidence>
<name>A0ABT9VV57_9BACI</name>
<comment type="cofactor">
    <cofactor evidence="1">
        <name>pyridoxal 5'-phosphate</name>
        <dbReference type="ChEBI" id="CHEBI:597326"/>
    </cofactor>
</comment>
<dbReference type="Pfam" id="PF00392">
    <property type="entry name" value="GntR"/>
    <property type="match status" value="1"/>
</dbReference>
<keyword evidence="5" id="KW-0805">Transcription regulation</keyword>
<dbReference type="Gene3D" id="1.10.10.10">
    <property type="entry name" value="Winged helix-like DNA-binding domain superfamily/Winged helix DNA-binding domain"/>
    <property type="match status" value="1"/>
</dbReference>
<keyword evidence="3 9" id="KW-0032">Aminotransferase</keyword>
<evidence type="ECO:0000256" key="4">
    <source>
        <dbReference type="ARBA" id="ARBA00022898"/>
    </source>
</evidence>
<organism evidence="9 10">
    <name type="scientific">Caldalkalibacillus horti</name>
    <dbReference type="NCBI Taxonomy" id="77523"/>
    <lineage>
        <taxon>Bacteria</taxon>
        <taxon>Bacillati</taxon>
        <taxon>Bacillota</taxon>
        <taxon>Bacilli</taxon>
        <taxon>Bacillales</taxon>
        <taxon>Bacillaceae</taxon>
        <taxon>Caldalkalibacillus</taxon>
    </lineage>
</organism>
<proteinExistence type="inferred from homology"/>
<keyword evidence="7" id="KW-0804">Transcription</keyword>
<comment type="similarity">
    <text evidence="2">In the C-terminal section; belongs to the class-I pyridoxal-phosphate-dependent aminotransferase family.</text>
</comment>
<dbReference type="Pfam" id="PF00155">
    <property type="entry name" value="Aminotran_1_2"/>
    <property type="match status" value="1"/>
</dbReference>
<evidence type="ECO:0000313" key="10">
    <source>
        <dbReference type="Proteomes" id="UP001235840"/>
    </source>
</evidence>
<dbReference type="PANTHER" id="PTHR46577:SF1">
    <property type="entry name" value="HTH-TYPE TRANSCRIPTIONAL REGULATORY PROTEIN GABR"/>
    <property type="match status" value="1"/>
</dbReference>
<dbReference type="CDD" id="cd07377">
    <property type="entry name" value="WHTH_GntR"/>
    <property type="match status" value="1"/>
</dbReference>
<protein>
    <submittedName>
        <fullName evidence="9">GntR family transcriptional regulator/MocR family aminotransferase</fullName>
    </submittedName>
</protein>
<evidence type="ECO:0000256" key="1">
    <source>
        <dbReference type="ARBA" id="ARBA00001933"/>
    </source>
</evidence>
<evidence type="ECO:0000313" key="9">
    <source>
        <dbReference type="EMBL" id="MDQ0164878.1"/>
    </source>
</evidence>
<dbReference type="SUPFAM" id="SSF53383">
    <property type="entry name" value="PLP-dependent transferases"/>
    <property type="match status" value="1"/>
</dbReference>
<keyword evidence="10" id="KW-1185">Reference proteome</keyword>
<dbReference type="InterPro" id="IPR004839">
    <property type="entry name" value="Aminotransferase_I/II_large"/>
</dbReference>
<dbReference type="RefSeq" id="WP_307391171.1">
    <property type="nucleotide sequence ID" value="NZ_BAAADK010000010.1"/>
</dbReference>
<dbReference type="CDD" id="cd00609">
    <property type="entry name" value="AAT_like"/>
    <property type="match status" value="1"/>
</dbReference>
<evidence type="ECO:0000256" key="6">
    <source>
        <dbReference type="ARBA" id="ARBA00023125"/>
    </source>
</evidence>
<dbReference type="Proteomes" id="UP001235840">
    <property type="component" value="Unassembled WGS sequence"/>
</dbReference>
<dbReference type="InterPro" id="IPR036390">
    <property type="entry name" value="WH_DNA-bd_sf"/>
</dbReference>
<dbReference type="SUPFAM" id="SSF46785">
    <property type="entry name" value="Winged helix' DNA-binding domain"/>
    <property type="match status" value="1"/>
</dbReference>
<reference evidence="9 10" key="1">
    <citation type="submission" date="2023-07" db="EMBL/GenBank/DDBJ databases">
        <title>Genomic Encyclopedia of Type Strains, Phase IV (KMG-IV): sequencing the most valuable type-strain genomes for metagenomic binning, comparative biology and taxonomic classification.</title>
        <authorList>
            <person name="Goeker M."/>
        </authorList>
    </citation>
    <scope>NUCLEOTIDE SEQUENCE [LARGE SCALE GENOMIC DNA]</scope>
    <source>
        <strain evidence="9 10">DSM 12751</strain>
    </source>
</reference>
<feature type="domain" description="HTH gntR-type" evidence="8">
    <location>
        <begin position="12"/>
        <end position="80"/>
    </location>
</feature>
<dbReference type="InterPro" id="IPR051446">
    <property type="entry name" value="HTH_trans_reg/aminotransferase"/>
</dbReference>
<dbReference type="GO" id="GO:0008483">
    <property type="term" value="F:transaminase activity"/>
    <property type="evidence" value="ECO:0007669"/>
    <property type="project" value="UniProtKB-KW"/>
</dbReference>
<dbReference type="InterPro" id="IPR015424">
    <property type="entry name" value="PyrdxlP-dep_Trfase"/>
</dbReference>